<dbReference type="Pfam" id="PF00425">
    <property type="entry name" value="Chorismate_bind"/>
    <property type="match status" value="1"/>
</dbReference>
<keyword evidence="3" id="KW-1185">Reference proteome</keyword>
<evidence type="ECO:0000259" key="1">
    <source>
        <dbReference type="Pfam" id="PF00425"/>
    </source>
</evidence>
<feature type="domain" description="Chorismate-utilising enzyme C-terminal" evidence="1">
    <location>
        <begin position="114"/>
        <end position="367"/>
    </location>
</feature>
<dbReference type="PANTHER" id="PTHR11236:SF50">
    <property type="entry name" value="AMINODEOXYCHORISMATE SYNTHASE COMPONENT 1"/>
    <property type="match status" value="1"/>
</dbReference>
<organism evidence="2 3">
    <name type="scientific">Mycobacterium paraense</name>
    <dbReference type="NCBI Taxonomy" id="767916"/>
    <lineage>
        <taxon>Bacteria</taxon>
        <taxon>Bacillati</taxon>
        <taxon>Actinomycetota</taxon>
        <taxon>Actinomycetes</taxon>
        <taxon>Mycobacteriales</taxon>
        <taxon>Mycobacteriaceae</taxon>
        <taxon>Mycobacterium</taxon>
        <taxon>Mycobacterium simiae complex</taxon>
    </lineage>
</organism>
<evidence type="ECO:0000313" key="2">
    <source>
        <dbReference type="EMBL" id="ORW32749.1"/>
    </source>
</evidence>
<proteinExistence type="predicted"/>
<dbReference type="InterPro" id="IPR019999">
    <property type="entry name" value="Anth_synth_I-like"/>
</dbReference>
<sequence>MPMRGWARFDDLRANVGLQFPHVERIVAASQACEVTDVLAEVEQATHAGGWAFGFVAYEAAGALDPNLAVHSGIQGLPLAWFGISTKPRTTAPISRPGQGGYRAGPWYTEWSSKRHRRAVLAVRERIAAGDCYQVNLTTRMTAPVCGELGNFYADLASAQKGSYNAYLDCGRFAIVGASPELFFEMRDGRLLTRPMKGTAPRGQTPAEDRALASALGNSAKDRAENVMIVDLMRNDLAPIATTGSVRVSTICRLETYGTVHQLVSEIGAQLRREVGLTEVFRALFPAGSVTGAPKIETMRIIRALEPKPRGVYCGAVGVVGPGYARFNVAIRTVLVDRSTNTATYGAGGAITWASNPASEYAELLTKAEVLLAAGAVS</sequence>
<dbReference type="PRINTS" id="PR00095">
    <property type="entry name" value="ANTSNTHASEI"/>
</dbReference>
<dbReference type="Gene3D" id="3.60.120.10">
    <property type="entry name" value="Anthranilate synthase"/>
    <property type="match status" value="1"/>
</dbReference>
<dbReference type="SUPFAM" id="SSF56322">
    <property type="entry name" value="ADC synthase"/>
    <property type="match status" value="1"/>
</dbReference>
<dbReference type="Proteomes" id="UP000193801">
    <property type="component" value="Unassembled WGS sequence"/>
</dbReference>
<protein>
    <submittedName>
        <fullName evidence="2">Aminobenzoate synthetase</fullName>
    </submittedName>
</protein>
<reference evidence="2 3" key="1">
    <citation type="journal article" date="2015" name="Emerg. Microbes Infect.">
        <title>Characterization of 17 strains belonging to the Mycobacterium simiae complex and description of Mycobacterium paraense sp. nov.</title>
        <authorList>
            <person name="Fusco da Costa A.R."/>
            <person name="Fedrizzi T."/>
            <person name="Lopes M.L."/>
            <person name="Pecorari M."/>
            <person name="Oliveira da Costa W.L."/>
            <person name="Giacobazzi E."/>
            <person name="da Costa Bahia J.R."/>
            <person name="De Sanctis V."/>
            <person name="Batista Lima K.V."/>
            <person name="Bertorelli R."/>
            <person name="Grottola A."/>
            <person name="Fabio A."/>
            <person name="Mariottini A."/>
            <person name="Ferretti P."/>
            <person name="Di Leva F."/>
            <person name="Fregni Serpini G."/>
            <person name="Tagliazucchi S."/>
            <person name="Rumpianesi F."/>
            <person name="Jousson O."/>
            <person name="Segata N."/>
            <person name="Tortoli E."/>
        </authorList>
    </citation>
    <scope>NUCLEOTIDE SEQUENCE [LARGE SCALE GENOMIC DNA]</scope>
    <source>
        <strain evidence="2 3">FI-07156</strain>
    </source>
</reference>
<gene>
    <name evidence="2" type="ORF">AWB91_09670</name>
</gene>
<dbReference type="InterPro" id="IPR015890">
    <property type="entry name" value="Chorismate_C"/>
</dbReference>
<dbReference type="NCBIfam" id="TIGR00553">
    <property type="entry name" value="pabB"/>
    <property type="match status" value="1"/>
</dbReference>
<dbReference type="InterPro" id="IPR005802">
    <property type="entry name" value="ADC_synth_comp_1"/>
</dbReference>
<name>A0ABX3VRV0_9MYCO</name>
<accession>A0ABX3VRV0</accession>
<dbReference type="InterPro" id="IPR005801">
    <property type="entry name" value="ADC_synthase"/>
</dbReference>
<dbReference type="EMBL" id="LQPK01000006">
    <property type="protein sequence ID" value="ORW32749.1"/>
    <property type="molecule type" value="Genomic_DNA"/>
</dbReference>
<evidence type="ECO:0000313" key="3">
    <source>
        <dbReference type="Proteomes" id="UP000193801"/>
    </source>
</evidence>
<comment type="caution">
    <text evidence="2">The sequence shown here is derived from an EMBL/GenBank/DDBJ whole genome shotgun (WGS) entry which is preliminary data.</text>
</comment>
<dbReference type="PANTHER" id="PTHR11236">
    <property type="entry name" value="AMINOBENZOATE/ANTHRANILATE SYNTHASE"/>
    <property type="match status" value="1"/>
</dbReference>